<dbReference type="InterPro" id="IPR007671">
    <property type="entry name" value="Selenoprotein-P_N"/>
</dbReference>
<accession>A0A7J7E910</accession>
<dbReference type="GO" id="GO:0008430">
    <property type="term" value="F:selenium binding"/>
    <property type="evidence" value="ECO:0007669"/>
    <property type="project" value="InterPro"/>
</dbReference>
<reference evidence="8 9" key="1">
    <citation type="journal article" date="2020" name="Mol. Biol. Evol.">
        <title>Interspecific Gene Flow and the Evolution of Specialization in Black and White Rhinoceros.</title>
        <authorList>
            <person name="Moodley Y."/>
            <person name="Westbury M.V."/>
            <person name="Russo I.M."/>
            <person name="Gopalakrishnan S."/>
            <person name="Rakotoarivelo A."/>
            <person name="Olsen R.A."/>
            <person name="Prost S."/>
            <person name="Tunstall T."/>
            <person name="Ryder O.A."/>
            <person name="Dalen L."/>
            <person name="Bruford M.W."/>
        </authorList>
    </citation>
    <scope>NUCLEOTIDE SEQUENCE [LARGE SCALE GENOMIC DNA]</scope>
    <source>
        <strain evidence="8">SBR-YM</strain>
        <tissue evidence="8">Skin</tissue>
    </source>
</reference>
<keyword evidence="9" id="KW-1185">Reference proteome</keyword>
<sequence length="455" mass="52002">MLAGSENFVQKAKAKSTKMTKVSILGDAKCEQSQNPQVVANPRLKLENSKKQPREIGMRTQRKRMTILMIACTSAVERINTAAIIEENLELNMNSVRKLLRFEKLSTQLLEDFLVGINVIWGPFDALICFLHVDVNTVSHDELQALALRQLNLLAQQMFFLIRNRLLKKRWVKKIKIIRKKENKSVKLGVLGSYQDILYMQKFCGVKTTPAMWRSLGLALALCLLPWGGTESQGESSFCKTPPAWNIRDQDPMLNSYGSASRLEDLRVKLEKEGYSNISYVVVNHQGISSQLKYIHLKNKVSENIPVYQQEENQTDVWTLLNGDKDDFLVYDRCGRLVYHLGLPYSFLTFPYVEEAIKSAYCEKKCGKCSLTTLEDEDFCKTIALATVDTTTEDPQPHHHHQHHHHKHGHQHVGNSQLSENQQPEAPDAPEHPPPLGLHHHHKHKGQQRQDHPEN</sequence>
<dbReference type="PANTHER" id="PTHR10105">
    <property type="entry name" value="SELENOPROTEIN P"/>
    <property type="match status" value="1"/>
</dbReference>
<evidence type="ECO:0000256" key="6">
    <source>
        <dbReference type="SAM" id="MobiDB-lite"/>
    </source>
</evidence>
<keyword evidence="3" id="KW-0732">Signal</keyword>
<evidence type="ECO:0000259" key="7">
    <source>
        <dbReference type="Pfam" id="PF04592"/>
    </source>
</evidence>
<keyword evidence="4" id="KW-0712">Selenocysteine</keyword>
<dbReference type="AlphaFoldDB" id="A0A7J7E910"/>
<feature type="domain" description="Selenoprotein P N-terminal" evidence="7">
    <location>
        <begin position="234"/>
        <end position="259"/>
    </location>
</feature>
<evidence type="ECO:0000256" key="2">
    <source>
        <dbReference type="ARBA" id="ARBA00022525"/>
    </source>
</evidence>
<evidence type="ECO:0000256" key="5">
    <source>
        <dbReference type="ARBA" id="ARBA00023180"/>
    </source>
</evidence>
<evidence type="ECO:0000256" key="1">
    <source>
        <dbReference type="ARBA" id="ARBA00004613"/>
    </source>
</evidence>
<keyword evidence="5" id="KW-0325">Glycoprotein</keyword>
<evidence type="ECO:0000313" key="8">
    <source>
        <dbReference type="EMBL" id="KAF5912104.1"/>
    </source>
</evidence>
<feature type="domain" description="Selenoprotein P N-terminal" evidence="7">
    <location>
        <begin position="260"/>
        <end position="442"/>
    </location>
</feature>
<dbReference type="PANTHER" id="PTHR10105:SF3">
    <property type="entry name" value="SELENOPROTEIN P"/>
    <property type="match status" value="1"/>
</dbReference>
<evidence type="ECO:0000256" key="4">
    <source>
        <dbReference type="ARBA" id="ARBA00022933"/>
    </source>
</evidence>
<protein>
    <recommendedName>
        <fullName evidence="7">Selenoprotein P N-terminal domain-containing protein</fullName>
    </recommendedName>
</protein>
<name>A0A7J7E910_DICBM</name>
<feature type="compositionally biased region" description="Basic residues" evidence="6">
    <location>
        <begin position="438"/>
        <end position="447"/>
    </location>
</feature>
<dbReference type="GO" id="GO:0001887">
    <property type="term" value="P:selenium compound metabolic process"/>
    <property type="evidence" value="ECO:0007669"/>
    <property type="project" value="TreeGrafter"/>
</dbReference>
<gene>
    <name evidence="8" type="ORF">HPG69_003378</name>
</gene>
<comment type="caution">
    <text evidence="8">The sequence shown here is derived from an EMBL/GenBank/DDBJ whole genome shotgun (WGS) entry which is preliminary data.</text>
</comment>
<evidence type="ECO:0000313" key="9">
    <source>
        <dbReference type="Proteomes" id="UP000551758"/>
    </source>
</evidence>
<feature type="region of interest" description="Disordered" evidence="6">
    <location>
        <begin position="391"/>
        <end position="455"/>
    </location>
</feature>
<dbReference type="Pfam" id="PF04592">
    <property type="entry name" value="SelP_N"/>
    <property type="match status" value="2"/>
</dbReference>
<dbReference type="InterPro" id="IPR037941">
    <property type="entry name" value="SeP"/>
</dbReference>
<dbReference type="EMBL" id="JACDTQ010003868">
    <property type="protein sequence ID" value="KAF5912104.1"/>
    <property type="molecule type" value="Genomic_DNA"/>
</dbReference>
<dbReference type="Proteomes" id="UP000551758">
    <property type="component" value="Unassembled WGS sequence"/>
</dbReference>
<keyword evidence="2" id="KW-0964">Secreted</keyword>
<feature type="compositionally biased region" description="Basic residues" evidence="6">
    <location>
        <begin position="398"/>
        <end position="411"/>
    </location>
</feature>
<evidence type="ECO:0000256" key="3">
    <source>
        <dbReference type="ARBA" id="ARBA00022729"/>
    </source>
</evidence>
<organism evidence="8 9">
    <name type="scientific">Diceros bicornis minor</name>
    <name type="common">South-central black rhinoceros</name>
    <dbReference type="NCBI Taxonomy" id="77932"/>
    <lineage>
        <taxon>Eukaryota</taxon>
        <taxon>Metazoa</taxon>
        <taxon>Chordata</taxon>
        <taxon>Craniata</taxon>
        <taxon>Vertebrata</taxon>
        <taxon>Euteleostomi</taxon>
        <taxon>Mammalia</taxon>
        <taxon>Eutheria</taxon>
        <taxon>Laurasiatheria</taxon>
        <taxon>Perissodactyla</taxon>
        <taxon>Rhinocerotidae</taxon>
        <taxon>Diceros</taxon>
    </lineage>
</organism>
<proteinExistence type="predicted"/>
<dbReference type="GO" id="GO:0005576">
    <property type="term" value="C:extracellular region"/>
    <property type="evidence" value="ECO:0007669"/>
    <property type="project" value="UniProtKB-SubCell"/>
</dbReference>
<comment type="subcellular location">
    <subcellularLocation>
        <location evidence="1">Secreted</location>
    </subcellularLocation>
</comment>
<feature type="compositionally biased region" description="Polar residues" evidence="6">
    <location>
        <begin position="413"/>
        <end position="423"/>
    </location>
</feature>